<name>A0A1G8R0R6_9GAMM</name>
<dbReference type="EMBL" id="FNEM01000005">
    <property type="protein sequence ID" value="SDJ10155.1"/>
    <property type="molecule type" value="Genomic_DNA"/>
</dbReference>
<gene>
    <name evidence="2" type="ORF">SAMN04488540_1059</name>
</gene>
<organism evidence="2 3">
    <name type="scientific">Ferrimonas sediminum</name>
    <dbReference type="NCBI Taxonomy" id="718193"/>
    <lineage>
        <taxon>Bacteria</taxon>
        <taxon>Pseudomonadati</taxon>
        <taxon>Pseudomonadota</taxon>
        <taxon>Gammaproteobacteria</taxon>
        <taxon>Alteromonadales</taxon>
        <taxon>Ferrimonadaceae</taxon>
        <taxon>Ferrimonas</taxon>
    </lineage>
</organism>
<keyword evidence="2" id="KW-0808">Transferase</keyword>
<keyword evidence="3" id="KW-1185">Reference proteome</keyword>
<dbReference type="AlphaFoldDB" id="A0A1G8R0R6"/>
<accession>A0A1G8R0R6</accession>
<dbReference type="InterPro" id="IPR051531">
    <property type="entry name" value="N-acetyltransferase"/>
</dbReference>
<reference evidence="3" key="1">
    <citation type="submission" date="2016-10" db="EMBL/GenBank/DDBJ databases">
        <authorList>
            <person name="Varghese N."/>
            <person name="Submissions S."/>
        </authorList>
    </citation>
    <scope>NUCLEOTIDE SEQUENCE [LARGE SCALE GENOMIC DNA]</scope>
    <source>
        <strain evidence="3">DSM 23317</strain>
    </source>
</reference>
<feature type="domain" description="N-acetyltransferase" evidence="1">
    <location>
        <begin position="7"/>
        <end position="161"/>
    </location>
</feature>
<evidence type="ECO:0000313" key="2">
    <source>
        <dbReference type="EMBL" id="SDJ10155.1"/>
    </source>
</evidence>
<dbReference type="Pfam" id="PF13302">
    <property type="entry name" value="Acetyltransf_3"/>
    <property type="match status" value="1"/>
</dbReference>
<dbReference type="Proteomes" id="UP000199527">
    <property type="component" value="Unassembled WGS sequence"/>
</dbReference>
<dbReference type="PROSITE" id="PS51186">
    <property type="entry name" value="GNAT"/>
    <property type="match status" value="1"/>
</dbReference>
<dbReference type="Gene3D" id="3.40.630.30">
    <property type="match status" value="1"/>
</dbReference>
<protein>
    <submittedName>
        <fullName evidence="2">Acetyltransferase (GNAT) domain-containing protein</fullName>
    </submittedName>
</protein>
<dbReference type="GO" id="GO:0016747">
    <property type="term" value="F:acyltransferase activity, transferring groups other than amino-acyl groups"/>
    <property type="evidence" value="ECO:0007669"/>
    <property type="project" value="InterPro"/>
</dbReference>
<proteinExistence type="predicted"/>
<dbReference type="PANTHER" id="PTHR43792">
    <property type="entry name" value="GNAT FAMILY, PUTATIVE (AFU_ORTHOLOGUE AFUA_3G00765)-RELATED-RELATED"/>
    <property type="match status" value="1"/>
</dbReference>
<evidence type="ECO:0000259" key="1">
    <source>
        <dbReference type="PROSITE" id="PS51186"/>
    </source>
</evidence>
<evidence type="ECO:0000313" key="3">
    <source>
        <dbReference type="Proteomes" id="UP000199527"/>
    </source>
</evidence>
<dbReference type="InterPro" id="IPR000182">
    <property type="entry name" value="GNAT_dom"/>
</dbReference>
<dbReference type="PANTHER" id="PTHR43792:SF1">
    <property type="entry name" value="N-ACETYLTRANSFERASE DOMAIN-CONTAINING PROTEIN"/>
    <property type="match status" value="1"/>
</dbReference>
<sequence length="172" mass="19709">MTKGSVLGMRSLTPDDEIWLFDLERDPEVMRYTDRDPQTLAQIQQQMPALLAGYDNPDGLKLWVVTHPQLGDIGTVAFYPGESGLYEVGYKLGRRHWGQGLGCGAMAVLMGWVAEHHPDDRLVAEAFERNTASTRILQRFGFILTRRFFNEERQLWDQQFERPSINELPLGE</sequence>
<dbReference type="InterPro" id="IPR016181">
    <property type="entry name" value="Acyl_CoA_acyltransferase"/>
</dbReference>
<dbReference type="SUPFAM" id="SSF55729">
    <property type="entry name" value="Acyl-CoA N-acyltransferases (Nat)"/>
    <property type="match status" value="1"/>
</dbReference>